<dbReference type="HOGENOM" id="CLU_015553_1_3_10"/>
<dbReference type="InterPro" id="IPR011990">
    <property type="entry name" value="TPR-like_helical_dom_sf"/>
</dbReference>
<keyword evidence="5" id="KW-0998">Cell outer membrane</keyword>
<evidence type="ECO:0000256" key="1">
    <source>
        <dbReference type="ARBA" id="ARBA00004442"/>
    </source>
</evidence>
<protein>
    <submittedName>
        <fullName evidence="8">RagB/SusD family protein</fullName>
    </submittedName>
</protein>
<reference evidence="8 9" key="1">
    <citation type="journal article" date="2012" name="Stand. Genomic Sci.">
        <title>Genome sequence of the orange-pigmented seawater bacterium Owenweeksia hongkongensis type strain (UST20020801(T)).</title>
        <authorList>
            <person name="Riedel T."/>
            <person name="Held B."/>
            <person name="Nolan M."/>
            <person name="Lucas S."/>
            <person name="Lapidus A."/>
            <person name="Tice H."/>
            <person name="Del Rio T.G."/>
            <person name="Cheng J.F."/>
            <person name="Han C."/>
            <person name="Tapia R."/>
            <person name="Goodwin L.A."/>
            <person name="Pitluck S."/>
            <person name="Liolios K."/>
            <person name="Mavromatis K."/>
            <person name="Pagani I."/>
            <person name="Ivanova N."/>
            <person name="Mikhailova N."/>
            <person name="Pati A."/>
            <person name="Chen A."/>
            <person name="Palaniappan K."/>
            <person name="Rohde M."/>
            <person name="Tindall B.J."/>
            <person name="Detter J.C."/>
            <person name="Goker M."/>
            <person name="Woyke T."/>
            <person name="Bristow J."/>
            <person name="Eisen J.A."/>
            <person name="Markowitz V."/>
            <person name="Hugenholtz P."/>
            <person name="Klenk H.P."/>
            <person name="Kyrpides N.C."/>
        </authorList>
    </citation>
    <scope>NUCLEOTIDE SEQUENCE</scope>
    <source>
        <strain evidence="9">DSM 17368 / JCM 12287 / NRRL B-23963</strain>
    </source>
</reference>
<dbReference type="RefSeq" id="WP_014202532.1">
    <property type="nucleotide sequence ID" value="NC_016599.1"/>
</dbReference>
<dbReference type="PATRIC" id="fig|926562.3.peg.2227"/>
<keyword evidence="4" id="KW-0472">Membrane</keyword>
<name>G8R4Q9_OWEHD</name>
<evidence type="ECO:0000256" key="5">
    <source>
        <dbReference type="ARBA" id="ARBA00023237"/>
    </source>
</evidence>
<dbReference type="InterPro" id="IPR033985">
    <property type="entry name" value="SusD-like_N"/>
</dbReference>
<dbReference type="Gene3D" id="1.25.40.390">
    <property type="match status" value="1"/>
</dbReference>
<keyword evidence="3" id="KW-0732">Signal</keyword>
<dbReference type="GO" id="GO:0009279">
    <property type="term" value="C:cell outer membrane"/>
    <property type="evidence" value="ECO:0007669"/>
    <property type="project" value="UniProtKB-SubCell"/>
</dbReference>
<evidence type="ECO:0000256" key="3">
    <source>
        <dbReference type="ARBA" id="ARBA00022729"/>
    </source>
</evidence>
<evidence type="ECO:0000256" key="4">
    <source>
        <dbReference type="ARBA" id="ARBA00023136"/>
    </source>
</evidence>
<comment type="subcellular location">
    <subcellularLocation>
        <location evidence="1">Cell outer membrane</location>
    </subcellularLocation>
</comment>
<proteinExistence type="inferred from homology"/>
<organism evidence="8 9">
    <name type="scientific">Owenweeksia hongkongensis (strain DSM 17368 / CIP 108786 / JCM 12287 / NRRL B-23963 / UST20020801)</name>
    <dbReference type="NCBI Taxonomy" id="926562"/>
    <lineage>
        <taxon>Bacteria</taxon>
        <taxon>Pseudomonadati</taxon>
        <taxon>Bacteroidota</taxon>
        <taxon>Flavobacteriia</taxon>
        <taxon>Flavobacteriales</taxon>
        <taxon>Owenweeksiaceae</taxon>
        <taxon>Owenweeksia</taxon>
    </lineage>
</organism>
<dbReference type="PROSITE" id="PS51257">
    <property type="entry name" value="PROKAR_LIPOPROTEIN"/>
    <property type="match status" value="1"/>
</dbReference>
<evidence type="ECO:0000259" key="7">
    <source>
        <dbReference type="Pfam" id="PF14322"/>
    </source>
</evidence>
<evidence type="ECO:0000259" key="6">
    <source>
        <dbReference type="Pfam" id="PF07980"/>
    </source>
</evidence>
<feature type="domain" description="SusD-like N-terminal" evidence="7">
    <location>
        <begin position="21"/>
        <end position="212"/>
    </location>
</feature>
<dbReference type="Pfam" id="PF07980">
    <property type="entry name" value="SusD_RagB"/>
    <property type="match status" value="1"/>
</dbReference>
<dbReference type="SUPFAM" id="SSF48452">
    <property type="entry name" value="TPR-like"/>
    <property type="match status" value="1"/>
</dbReference>
<evidence type="ECO:0000256" key="2">
    <source>
        <dbReference type="ARBA" id="ARBA00006275"/>
    </source>
</evidence>
<dbReference type="Proteomes" id="UP000005631">
    <property type="component" value="Chromosome"/>
</dbReference>
<dbReference type="CDD" id="cd08977">
    <property type="entry name" value="SusD"/>
    <property type="match status" value="1"/>
</dbReference>
<dbReference type="eggNOG" id="COG0702">
    <property type="taxonomic scope" value="Bacteria"/>
</dbReference>
<accession>G8R4Q9</accession>
<sequence length="453" mass="50747">MKAIKYITLGLILAVSASCEKFLELEPESELTAEGYYEDAEQIESGLYACYDGLQQTIQIEFILTEMRSDNGTTVLNEGGFGQLDKFNDATTNNYTLNYWQLSYNTIMRANTVLKYLDVVTDAGQRSSFEGEARLIRAINYFNLVRLYGAVPLVDDVILSSEDEFFKRVDEATIYNFIKSDLQFAAQSLPATSDAGRPNLYTAMTLLGKVHLTLKEYSDAKIQLGNVINMGGYALEPNYEDVFSISNELNDEIIMAIEFKENSNGEGQSFSHEMTIQGEFGGLNNPTTDFINSAAAEDSIRTSFLITNDSPPLCGKYLSSANPLDAGNDWPLLRYADVLLMYGEAENELNGPTQDALDYLNETRNRAGLSSLTTTDITTADEYRTAMEEERRYELAFENHRWFDLLRTGRAFDVMNAQGATEGFSVPTYRLLYPIPQREIDVSNGLLTQNSGY</sequence>
<dbReference type="KEGG" id="oho:Oweho_2209"/>
<dbReference type="STRING" id="926562.Oweho_2209"/>
<dbReference type="Pfam" id="PF14322">
    <property type="entry name" value="SusD-like_3"/>
    <property type="match status" value="1"/>
</dbReference>
<dbReference type="EMBL" id="CP003156">
    <property type="protein sequence ID" value="AEV33183.1"/>
    <property type="molecule type" value="Genomic_DNA"/>
</dbReference>
<keyword evidence="9" id="KW-1185">Reference proteome</keyword>
<dbReference type="AlphaFoldDB" id="G8R4Q9"/>
<comment type="similarity">
    <text evidence="2">Belongs to the SusD family.</text>
</comment>
<dbReference type="OrthoDB" id="5694214at2"/>
<gene>
    <name evidence="8" type="ordered locus">Oweho_2209</name>
</gene>
<evidence type="ECO:0000313" key="9">
    <source>
        <dbReference type="Proteomes" id="UP000005631"/>
    </source>
</evidence>
<feature type="domain" description="RagB/SusD" evidence="6">
    <location>
        <begin position="320"/>
        <end position="453"/>
    </location>
</feature>
<evidence type="ECO:0000313" key="8">
    <source>
        <dbReference type="EMBL" id="AEV33183.1"/>
    </source>
</evidence>
<dbReference type="InterPro" id="IPR012944">
    <property type="entry name" value="SusD_RagB_dom"/>
</dbReference>